<dbReference type="PROSITE" id="PS50066">
    <property type="entry name" value="MADS_BOX_2"/>
    <property type="match status" value="1"/>
</dbReference>
<evidence type="ECO:0000259" key="9">
    <source>
        <dbReference type="PROSITE" id="PS50066"/>
    </source>
</evidence>
<evidence type="ECO:0000256" key="3">
    <source>
        <dbReference type="ARBA" id="ARBA00022946"/>
    </source>
</evidence>
<dbReference type="GO" id="GO:0005634">
    <property type="term" value="C:nucleus"/>
    <property type="evidence" value="ECO:0007669"/>
    <property type="project" value="UniProtKB-SubCell"/>
</dbReference>
<keyword evidence="11" id="KW-1185">Reference proteome</keyword>
<evidence type="ECO:0000256" key="6">
    <source>
        <dbReference type="ARBA" id="ARBA00023163"/>
    </source>
</evidence>
<evidence type="ECO:0000256" key="4">
    <source>
        <dbReference type="ARBA" id="ARBA00023015"/>
    </source>
</evidence>
<dbReference type="PANTHER" id="PTHR31745">
    <property type="entry name" value="SINGLE-STRANDED DNA-BINDING PROTEIN WHY2, MITOCHONDRIAL"/>
    <property type="match status" value="1"/>
</dbReference>
<organism evidence="10 11">
    <name type="scientific">Protea cynaroides</name>
    <dbReference type="NCBI Taxonomy" id="273540"/>
    <lineage>
        <taxon>Eukaryota</taxon>
        <taxon>Viridiplantae</taxon>
        <taxon>Streptophyta</taxon>
        <taxon>Embryophyta</taxon>
        <taxon>Tracheophyta</taxon>
        <taxon>Spermatophyta</taxon>
        <taxon>Magnoliopsida</taxon>
        <taxon>Proteales</taxon>
        <taxon>Proteaceae</taxon>
        <taxon>Protea</taxon>
    </lineage>
</organism>
<sequence length="799" mass="88731">MTIKNSAEVSDRKKEKNQAVSLKNRTKGLKKKLYELTTLCGIQGFMIILPDPQQVEGQSSSVEPIIWPENQHEVLGLIKRFSSTDNRKRRNCCNSDSRLKEDQKGAFSLEQGRPEKKSKICHEEGNRIDGFSLEELQELKMNIDSKISDLSVKIDLLIGKQREVLETEEVRDSVHQIMPLTARSSSNLSTDSTHGSQGFMPLTTSDFDGITQCPAMDVGPLNWLHQEPDTVFNSVPPTTSRNFDMAGSDGFSHCPAMDVGALNWLHQGPEMVFNCVPPPTSRDFDTNAFDGFSHCPAMDVGALDWLHQGPEMVFNCVPPTTSRDFDTNAFDGFSHCPAPDVGPLNWLHQGPDMVFDSVPPTTSRNFDMAGFDGFSHCPATDVGAHNWLHQGPELVFNCIPPTTSRDFDTHAFDGFSHCPAMDVGPPNWLHQGHEMVFNCAPLTTTTTNFDMNDFDGLNNCLGSGCGSLHSLQLDSSKASNPEHPKRLNAEQPFRIHLVFGVFALSPTEVGSVLSLGTNDSCEFFHDPSMKTSLAGQVRKSLSVVPPISCTSRWWWLFLYSEFQRDRVRNTSDEPRLLSSIRILENLKQRVEDKNAYLVAIKIDLLIGKQREVLETEEVRDSVHQVMPLTARSSSYLSTYSTHGSQGFMPLKTNDFDGITQCPAMDVGPLNWLHQGPDTVFNSVPPTTSRNEGWPDGFSHALQWSRAPTGFTRAERCSTVFPQPPQENEADGSATARNGCWSPELGSSRADMGSTLFPQPPQKYMAGLMDQPLPCNGFVPQLAIKGRMGSTVFPNHLQRF</sequence>
<dbReference type="GO" id="GO:0006355">
    <property type="term" value="P:regulation of DNA-templated transcription"/>
    <property type="evidence" value="ECO:0007669"/>
    <property type="project" value="InterPro"/>
</dbReference>
<dbReference type="GO" id="GO:0046983">
    <property type="term" value="F:protein dimerization activity"/>
    <property type="evidence" value="ECO:0007669"/>
    <property type="project" value="InterPro"/>
</dbReference>
<dbReference type="GO" id="GO:0006952">
    <property type="term" value="P:defense response"/>
    <property type="evidence" value="ECO:0007669"/>
    <property type="project" value="InterPro"/>
</dbReference>
<gene>
    <name evidence="10" type="ORF">NE237_018487</name>
</gene>
<keyword evidence="3" id="KW-0809">Transit peptide</keyword>
<evidence type="ECO:0000256" key="5">
    <source>
        <dbReference type="ARBA" id="ARBA00023125"/>
    </source>
</evidence>
<dbReference type="SUPFAM" id="SSF55455">
    <property type="entry name" value="SRF-like"/>
    <property type="match status" value="1"/>
</dbReference>
<comment type="caution">
    <text evidence="10">The sequence shown here is derived from an EMBL/GenBank/DDBJ whole genome shotgun (WGS) entry which is preliminary data.</text>
</comment>
<feature type="region of interest" description="Disordered" evidence="8">
    <location>
        <begin position="720"/>
        <end position="754"/>
    </location>
</feature>
<dbReference type="Pfam" id="PF00319">
    <property type="entry name" value="SRF-TF"/>
    <property type="match status" value="1"/>
</dbReference>
<evidence type="ECO:0000256" key="7">
    <source>
        <dbReference type="ARBA" id="ARBA00023242"/>
    </source>
</evidence>
<name>A0A9Q0K9Y2_9MAGN</name>
<dbReference type="PANTHER" id="PTHR31745:SF1">
    <property type="entry name" value="SINGLE-STRANDED DNA-BINDING PROTEIN WHY2, MITOCHONDRIAL"/>
    <property type="match status" value="1"/>
</dbReference>
<keyword evidence="5" id="KW-0238">DNA-binding</keyword>
<dbReference type="InterPro" id="IPR009044">
    <property type="entry name" value="ssDNA-bd_transcriptional_reg"/>
</dbReference>
<dbReference type="SUPFAM" id="SSF54447">
    <property type="entry name" value="ssDNA-binding transcriptional regulator domain"/>
    <property type="match status" value="1"/>
</dbReference>
<evidence type="ECO:0000313" key="11">
    <source>
        <dbReference type="Proteomes" id="UP001141806"/>
    </source>
</evidence>
<accession>A0A9Q0K9Y2</accession>
<evidence type="ECO:0000256" key="8">
    <source>
        <dbReference type="SAM" id="MobiDB-lite"/>
    </source>
</evidence>
<dbReference type="AlphaFoldDB" id="A0A9Q0K9Y2"/>
<dbReference type="Gene3D" id="3.40.1810.10">
    <property type="entry name" value="Transcription factor, MADS-box"/>
    <property type="match status" value="1"/>
</dbReference>
<dbReference type="GO" id="GO:0003697">
    <property type="term" value="F:single-stranded DNA binding"/>
    <property type="evidence" value="ECO:0007669"/>
    <property type="project" value="InterPro"/>
</dbReference>
<evidence type="ECO:0000313" key="10">
    <source>
        <dbReference type="EMBL" id="KAJ4966638.1"/>
    </source>
</evidence>
<feature type="domain" description="MADS-box" evidence="9">
    <location>
        <begin position="2"/>
        <end position="62"/>
    </location>
</feature>
<dbReference type="Gene3D" id="2.30.31.10">
    <property type="entry name" value="Transcriptional Coactivator Pc4, Chain A"/>
    <property type="match status" value="1"/>
</dbReference>
<dbReference type="EMBL" id="JAMYWD010000007">
    <property type="protein sequence ID" value="KAJ4966638.1"/>
    <property type="molecule type" value="Genomic_DNA"/>
</dbReference>
<proteinExistence type="inferred from homology"/>
<comment type="subcellular location">
    <subcellularLocation>
        <location evidence="1">Nucleus</location>
    </subcellularLocation>
</comment>
<keyword evidence="7" id="KW-0539">Nucleus</keyword>
<dbReference type="InterPro" id="IPR013742">
    <property type="entry name" value="Whirly"/>
</dbReference>
<comment type="similarity">
    <text evidence="2">Belongs to the Whirly family.</text>
</comment>
<protein>
    <recommendedName>
        <fullName evidence="9">MADS-box domain-containing protein</fullName>
    </recommendedName>
</protein>
<dbReference type="Proteomes" id="UP001141806">
    <property type="component" value="Unassembled WGS sequence"/>
</dbReference>
<dbReference type="Pfam" id="PF08536">
    <property type="entry name" value="Whirly"/>
    <property type="match status" value="1"/>
</dbReference>
<evidence type="ECO:0000256" key="1">
    <source>
        <dbReference type="ARBA" id="ARBA00004123"/>
    </source>
</evidence>
<dbReference type="InterPro" id="IPR036879">
    <property type="entry name" value="TF_MADSbox_sf"/>
</dbReference>
<keyword evidence="6" id="KW-0804">Transcription</keyword>
<dbReference type="InterPro" id="IPR002100">
    <property type="entry name" value="TF_MADSbox"/>
</dbReference>
<keyword evidence="4" id="KW-0805">Transcription regulation</keyword>
<evidence type="ECO:0000256" key="2">
    <source>
        <dbReference type="ARBA" id="ARBA00006061"/>
    </source>
</evidence>
<reference evidence="10" key="1">
    <citation type="journal article" date="2023" name="Plant J.">
        <title>The genome of the king protea, Protea cynaroides.</title>
        <authorList>
            <person name="Chang J."/>
            <person name="Duong T.A."/>
            <person name="Schoeman C."/>
            <person name="Ma X."/>
            <person name="Roodt D."/>
            <person name="Barker N."/>
            <person name="Li Z."/>
            <person name="Van de Peer Y."/>
            <person name="Mizrachi E."/>
        </authorList>
    </citation>
    <scope>NUCLEOTIDE SEQUENCE</scope>
    <source>
        <tissue evidence="10">Young leaves</tissue>
    </source>
</reference>